<feature type="non-terminal residue" evidence="2">
    <location>
        <position position="1"/>
    </location>
</feature>
<evidence type="ECO:0000256" key="1">
    <source>
        <dbReference type="SAM" id="Phobius"/>
    </source>
</evidence>
<feature type="non-terminal residue" evidence="2">
    <location>
        <position position="75"/>
    </location>
</feature>
<reference evidence="3" key="1">
    <citation type="submission" date="2014-04" db="EMBL/GenBank/DDBJ databases">
        <title>Evolutionary Origins and Diversification of the Mycorrhizal Mutualists.</title>
        <authorList>
            <consortium name="DOE Joint Genome Institute"/>
            <consortium name="Mycorrhizal Genomics Consortium"/>
            <person name="Kohler A."/>
            <person name="Kuo A."/>
            <person name="Nagy L.G."/>
            <person name="Floudas D."/>
            <person name="Copeland A."/>
            <person name="Barry K.W."/>
            <person name="Cichocki N."/>
            <person name="Veneault-Fourrey C."/>
            <person name="LaButti K."/>
            <person name="Lindquist E.A."/>
            <person name="Lipzen A."/>
            <person name="Lundell T."/>
            <person name="Morin E."/>
            <person name="Murat C."/>
            <person name="Riley R."/>
            <person name="Ohm R."/>
            <person name="Sun H."/>
            <person name="Tunlid A."/>
            <person name="Henrissat B."/>
            <person name="Grigoriev I.V."/>
            <person name="Hibbett D.S."/>
            <person name="Martin F."/>
        </authorList>
    </citation>
    <scope>NUCLEOTIDE SEQUENCE [LARGE SCALE GENOMIC DNA]</scope>
    <source>
        <strain evidence="3">FD-334 SS-4</strain>
    </source>
</reference>
<dbReference type="EMBL" id="KN817610">
    <property type="protein sequence ID" value="KJA17065.1"/>
    <property type="molecule type" value="Genomic_DNA"/>
</dbReference>
<dbReference type="OrthoDB" id="2953893at2759"/>
<proteinExistence type="predicted"/>
<name>A0A0D2P9L9_HYPSF</name>
<dbReference type="PANTHER" id="PTHR40465">
    <property type="entry name" value="CHROMOSOME 1, WHOLE GENOME SHOTGUN SEQUENCE"/>
    <property type="match status" value="1"/>
</dbReference>
<dbReference type="Proteomes" id="UP000054270">
    <property type="component" value="Unassembled WGS sequence"/>
</dbReference>
<keyword evidence="1" id="KW-0812">Transmembrane</keyword>
<organism evidence="2 3">
    <name type="scientific">Hypholoma sublateritium (strain FD-334 SS-4)</name>
    <dbReference type="NCBI Taxonomy" id="945553"/>
    <lineage>
        <taxon>Eukaryota</taxon>
        <taxon>Fungi</taxon>
        <taxon>Dikarya</taxon>
        <taxon>Basidiomycota</taxon>
        <taxon>Agaricomycotina</taxon>
        <taxon>Agaricomycetes</taxon>
        <taxon>Agaricomycetidae</taxon>
        <taxon>Agaricales</taxon>
        <taxon>Agaricineae</taxon>
        <taxon>Strophariaceae</taxon>
        <taxon>Hypholoma</taxon>
    </lineage>
</organism>
<evidence type="ECO:0000313" key="2">
    <source>
        <dbReference type="EMBL" id="KJA17065.1"/>
    </source>
</evidence>
<accession>A0A0D2P9L9</accession>
<feature type="transmembrane region" description="Helical" evidence="1">
    <location>
        <begin position="47"/>
        <end position="72"/>
    </location>
</feature>
<dbReference type="AlphaFoldDB" id="A0A0D2P9L9"/>
<keyword evidence="3" id="KW-1185">Reference proteome</keyword>
<protein>
    <submittedName>
        <fullName evidence="2">Uncharacterized protein</fullName>
    </submittedName>
</protein>
<feature type="transmembrane region" description="Helical" evidence="1">
    <location>
        <begin position="19"/>
        <end position="41"/>
    </location>
</feature>
<sequence length="75" mass="8252">FASGYGNINHLEKVNISRIATPIMCGIIAAVVQCFFAYRIFTLRRSYLWICMLIVLTSIMQAAGGIGSGIVVRKI</sequence>
<dbReference type="PANTHER" id="PTHR40465:SF1">
    <property type="entry name" value="DUF6534 DOMAIN-CONTAINING PROTEIN"/>
    <property type="match status" value="1"/>
</dbReference>
<gene>
    <name evidence="2" type="ORF">HYPSUDRAFT_98518</name>
</gene>
<evidence type="ECO:0000313" key="3">
    <source>
        <dbReference type="Proteomes" id="UP000054270"/>
    </source>
</evidence>
<keyword evidence="1" id="KW-0472">Membrane</keyword>
<keyword evidence="1" id="KW-1133">Transmembrane helix</keyword>